<dbReference type="HOGENOM" id="CLU_1745110_0_0_1"/>
<dbReference type="Pfam" id="PF22985">
    <property type="entry name" value="KH_BICC1"/>
    <property type="match status" value="1"/>
</dbReference>
<dbReference type="InterPro" id="IPR054727">
    <property type="entry name" value="BICC1_KH"/>
</dbReference>
<feature type="non-terminal residue" evidence="3">
    <location>
        <position position="1"/>
    </location>
</feature>
<sequence length="150" mass="16565">AEQITEIQTAVDVTINIKQKANKTTKACVIKGVEKCASNIYKARNMILGIDATPIYADIPANYHMPNVSSPAQTKETAPTPSLNPPSLSSPLISPTWYFPSPTTPQQQASPLYQFTQKQQFFPPNANLSAYHQQMAMSTGIMRFESRKFG</sequence>
<evidence type="ECO:0000313" key="3">
    <source>
        <dbReference type="EMBL" id="ENN73025.1"/>
    </source>
</evidence>
<dbReference type="EMBL" id="KB741190">
    <property type="protein sequence ID" value="ENN73025.1"/>
    <property type="molecule type" value="Genomic_DNA"/>
</dbReference>
<reference evidence="3" key="1">
    <citation type="journal article" date="2013" name="Genome Biol.">
        <title>Draft genome of the mountain pine beetle, Dendroctonus ponderosae Hopkins, a major forest pest.</title>
        <authorList>
            <person name="Keeling C.I."/>
            <person name="Yuen M.M."/>
            <person name="Liao N.Y."/>
            <person name="Docking T.R."/>
            <person name="Chan S.K."/>
            <person name="Taylor G.A."/>
            <person name="Palmquist D.L."/>
            <person name="Jackman S.D."/>
            <person name="Nguyen A."/>
            <person name="Li M."/>
            <person name="Henderson H."/>
            <person name="Janes J.K."/>
            <person name="Zhao Y."/>
            <person name="Pandoh P."/>
            <person name="Moore R."/>
            <person name="Sperling F.A."/>
            <person name="Huber D.P."/>
            <person name="Birol I."/>
            <person name="Jones S.J."/>
            <person name="Bohlmann J."/>
        </authorList>
    </citation>
    <scope>NUCLEOTIDE SEQUENCE</scope>
</reference>
<name>N6TUS7_DENPD</name>
<evidence type="ECO:0000256" key="1">
    <source>
        <dbReference type="SAM" id="MobiDB-lite"/>
    </source>
</evidence>
<accession>N6TUS7</accession>
<feature type="domain" description="Protein bicaudal C homolog 1 KH-like" evidence="2">
    <location>
        <begin position="2"/>
        <end position="53"/>
    </location>
</feature>
<gene>
    <name evidence="3" type="ORF">YQE_10360</name>
</gene>
<proteinExistence type="predicted"/>
<feature type="compositionally biased region" description="Polar residues" evidence="1">
    <location>
        <begin position="67"/>
        <end position="80"/>
    </location>
</feature>
<organism evidence="3">
    <name type="scientific">Dendroctonus ponderosae</name>
    <name type="common">Mountain pine beetle</name>
    <dbReference type="NCBI Taxonomy" id="77166"/>
    <lineage>
        <taxon>Eukaryota</taxon>
        <taxon>Metazoa</taxon>
        <taxon>Ecdysozoa</taxon>
        <taxon>Arthropoda</taxon>
        <taxon>Hexapoda</taxon>
        <taxon>Insecta</taxon>
        <taxon>Pterygota</taxon>
        <taxon>Neoptera</taxon>
        <taxon>Endopterygota</taxon>
        <taxon>Coleoptera</taxon>
        <taxon>Polyphaga</taxon>
        <taxon>Cucujiformia</taxon>
        <taxon>Curculionidae</taxon>
        <taxon>Scolytinae</taxon>
        <taxon>Dendroctonus</taxon>
    </lineage>
</organism>
<evidence type="ECO:0000259" key="2">
    <source>
        <dbReference type="Pfam" id="PF22985"/>
    </source>
</evidence>
<protein>
    <recommendedName>
        <fullName evidence="2">Protein bicaudal C homolog 1 KH-like domain-containing protein</fullName>
    </recommendedName>
</protein>
<dbReference type="AlphaFoldDB" id="N6TUS7"/>
<feature type="region of interest" description="Disordered" evidence="1">
    <location>
        <begin position="67"/>
        <end position="88"/>
    </location>
</feature>
<dbReference type="OrthoDB" id="271862at2759"/>